<accession>A2SKL1</accession>
<protein>
    <submittedName>
        <fullName evidence="3">Putative signal peptide protein</fullName>
    </submittedName>
</protein>
<evidence type="ECO:0000313" key="3">
    <source>
        <dbReference type="EMBL" id="ABM96100.1"/>
    </source>
</evidence>
<dbReference type="KEGG" id="mpt:Mpe_A3147"/>
<sequence>MNRLSLSLAAVAAAALLVSAPVHAGSKDLCGAGPRDQWRPMAELEQQLNGQGWRIEKIEVDDGCYEVEALDKDGWKVEAYFHPKTLQRLQPGRHGH</sequence>
<dbReference type="HOGENOM" id="CLU_147864_4_0_4"/>
<evidence type="ECO:0000256" key="1">
    <source>
        <dbReference type="SAM" id="SignalP"/>
    </source>
</evidence>
<reference evidence="3 4" key="1">
    <citation type="journal article" date="2007" name="J. Bacteriol.">
        <title>Whole-genome analysis of the methyl tert-butyl ether-degrading beta-proteobacterium Methylibium petroleiphilum PM1.</title>
        <authorList>
            <person name="Kane S.R."/>
            <person name="Chakicherla A.Y."/>
            <person name="Chain P.S.G."/>
            <person name="Schmidt R."/>
            <person name="Shin M.W."/>
            <person name="Legler T.C."/>
            <person name="Scow K.M."/>
            <person name="Larimer F.W."/>
            <person name="Lucas S.M."/>
            <person name="Richardson P.M."/>
            <person name="Hristova K.R."/>
        </authorList>
    </citation>
    <scope>NUCLEOTIDE SEQUENCE [LARGE SCALE GENOMIC DNA]</scope>
    <source>
        <strain evidence="4">ATCC BAA-1232 / LMG 22953 / PM1</strain>
    </source>
</reference>
<feature type="chain" id="PRO_5002646261" evidence="1">
    <location>
        <begin position="25"/>
        <end position="96"/>
    </location>
</feature>
<dbReference type="STRING" id="420662.Mpe_A3147"/>
<dbReference type="RefSeq" id="WP_011830723.1">
    <property type="nucleotide sequence ID" value="NC_008825.1"/>
</dbReference>
<dbReference type="eggNOG" id="COG5591">
    <property type="taxonomic scope" value="Bacteria"/>
</dbReference>
<dbReference type="Proteomes" id="UP000000366">
    <property type="component" value="Chromosome"/>
</dbReference>
<name>A2SKL1_METPP</name>
<organism evidence="3 4">
    <name type="scientific">Methylibium petroleiphilum (strain ATCC BAA-1232 / LMG 22953 / PM1)</name>
    <dbReference type="NCBI Taxonomy" id="420662"/>
    <lineage>
        <taxon>Bacteria</taxon>
        <taxon>Pseudomonadati</taxon>
        <taxon>Pseudomonadota</taxon>
        <taxon>Betaproteobacteria</taxon>
        <taxon>Burkholderiales</taxon>
        <taxon>Sphaerotilaceae</taxon>
        <taxon>Methylibium</taxon>
    </lineage>
</organism>
<dbReference type="EMBL" id="CP000555">
    <property type="protein sequence ID" value="ABM96100.1"/>
    <property type="molecule type" value="Genomic_DNA"/>
</dbReference>
<evidence type="ECO:0000259" key="2">
    <source>
        <dbReference type="Pfam" id="PF13670"/>
    </source>
</evidence>
<dbReference type="AlphaFoldDB" id="A2SKL1"/>
<evidence type="ECO:0000313" key="4">
    <source>
        <dbReference type="Proteomes" id="UP000000366"/>
    </source>
</evidence>
<feature type="signal peptide" evidence="1">
    <location>
        <begin position="1"/>
        <end position="24"/>
    </location>
</feature>
<keyword evidence="1" id="KW-0732">Signal</keyword>
<dbReference type="Pfam" id="PF13670">
    <property type="entry name" value="PepSY_2"/>
    <property type="match status" value="1"/>
</dbReference>
<proteinExistence type="predicted"/>
<dbReference type="InterPro" id="IPR025711">
    <property type="entry name" value="PepSY"/>
</dbReference>
<gene>
    <name evidence="3" type="ordered locus">Mpe_A3147</name>
</gene>
<keyword evidence="4" id="KW-1185">Reference proteome</keyword>
<feature type="domain" description="PepSY" evidence="2">
    <location>
        <begin position="9"/>
        <end position="88"/>
    </location>
</feature>